<accession>A0A0L0N7Z8</accession>
<feature type="compositionally biased region" description="Basic and acidic residues" evidence="1">
    <location>
        <begin position="632"/>
        <end position="648"/>
    </location>
</feature>
<feature type="compositionally biased region" description="Basic and acidic residues" evidence="1">
    <location>
        <begin position="607"/>
        <end position="624"/>
    </location>
</feature>
<dbReference type="Pfam" id="PF00855">
    <property type="entry name" value="PWWP"/>
    <property type="match status" value="1"/>
</dbReference>
<reference evidence="3 4" key="1">
    <citation type="journal article" date="2015" name="BMC Genomics">
        <title>The genome of the truffle-parasite Tolypocladium ophioglossoides and the evolution of antifungal peptaibiotics.</title>
        <authorList>
            <person name="Quandt C.A."/>
            <person name="Bushley K.E."/>
            <person name="Spatafora J.W."/>
        </authorList>
    </citation>
    <scope>NUCLEOTIDE SEQUENCE [LARGE SCALE GENOMIC DNA]</scope>
    <source>
        <strain evidence="3 4">CBS 100239</strain>
    </source>
</reference>
<proteinExistence type="predicted"/>
<evidence type="ECO:0000313" key="3">
    <source>
        <dbReference type="EMBL" id="KND90157.1"/>
    </source>
</evidence>
<dbReference type="STRING" id="1163406.A0A0L0N7Z8"/>
<feature type="domain" description="PWWP" evidence="2">
    <location>
        <begin position="234"/>
        <end position="306"/>
    </location>
</feature>
<protein>
    <submittedName>
        <fullName evidence="3">PWWP domain-containing protein 3</fullName>
    </submittedName>
</protein>
<evidence type="ECO:0000259" key="2">
    <source>
        <dbReference type="PROSITE" id="PS50812"/>
    </source>
</evidence>
<feature type="compositionally biased region" description="Acidic residues" evidence="1">
    <location>
        <begin position="384"/>
        <end position="395"/>
    </location>
</feature>
<dbReference type="OrthoDB" id="62853at2759"/>
<feature type="compositionally biased region" description="Polar residues" evidence="1">
    <location>
        <begin position="581"/>
        <end position="590"/>
    </location>
</feature>
<dbReference type="Proteomes" id="UP000036947">
    <property type="component" value="Unassembled WGS sequence"/>
</dbReference>
<feature type="compositionally biased region" description="Low complexity" evidence="1">
    <location>
        <begin position="95"/>
        <end position="108"/>
    </location>
</feature>
<dbReference type="InterPro" id="IPR000313">
    <property type="entry name" value="PWWP_dom"/>
</dbReference>
<feature type="compositionally biased region" description="Low complexity" evidence="1">
    <location>
        <begin position="186"/>
        <end position="198"/>
    </location>
</feature>
<feature type="region of interest" description="Disordered" evidence="1">
    <location>
        <begin position="579"/>
        <end position="662"/>
    </location>
</feature>
<evidence type="ECO:0000313" key="4">
    <source>
        <dbReference type="Proteomes" id="UP000036947"/>
    </source>
</evidence>
<name>A0A0L0N7Z8_TOLOC</name>
<keyword evidence="4" id="KW-1185">Reference proteome</keyword>
<comment type="caution">
    <text evidence="3">The sequence shown here is derived from an EMBL/GenBank/DDBJ whole genome shotgun (WGS) entry which is preliminary data.</text>
</comment>
<feature type="compositionally biased region" description="Basic and acidic residues" evidence="1">
    <location>
        <begin position="153"/>
        <end position="181"/>
    </location>
</feature>
<gene>
    <name evidence="3" type="ORF">TOPH_05099</name>
</gene>
<feature type="non-terminal residue" evidence="3">
    <location>
        <position position="1"/>
    </location>
</feature>
<feature type="region of interest" description="Disordered" evidence="1">
    <location>
        <begin position="364"/>
        <end position="483"/>
    </location>
</feature>
<feature type="compositionally biased region" description="Basic and acidic residues" evidence="1">
    <location>
        <begin position="461"/>
        <end position="483"/>
    </location>
</feature>
<dbReference type="PROSITE" id="PS50812">
    <property type="entry name" value="PWWP"/>
    <property type="match status" value="1"/>
</dbReference>
<dbReference type="EMBL" id="LFRF01000014">
    <property type="protein sequence ID" value="KND90157.1"/>
    <property type="molecule type" value="Genomic_DNA"/>
</dbReference>
<dbReference type="SUPFAM" id="SSF63748">
    <property type="entry name" value="Tudor/PWWP/MBT"/>
    <property type="match status" value="1"/>
</dbReference>
<feature type="compositionally biased region" description="Basic residues" evidence="1">
    <location>
        <begin position="217"/>
        <end position="227"/>
    </location>
</feature>
<sequence length="662" mass="71526">FFRHPHHQAPNAGEAGICHLRNPSSQRQLNRATRFCALVHCTLRDSDSQRVSSPFQSCSSRRRWCHLANPPCLSTSHPSPLSCAMADKPTEKPEAAAPVASAEQALVADATAGEQELSGKQESKPEDEVAKDSAVTPEEPKEPANADGSADNATEKTEKEREKPAADADAEMKDATEHAAPEAEAEATPTAAAAETPASKSKGGRRKSAAGESKAKALNRKGSKARLTHTDAQPGDHFLVKLKGFPAWPAIICNESMLPQALITSRPVSAARQDGTYAEAYADGGKRVHDRSFPVMYLHTNEFGWVQNTALSELTAEKAKGTITEKMRKDLKGAFELAAEHNAVEHYQEILKNFQEELLAQEQAKMEAAATPKKSKKGKGKPADEDEDADMEDADAAPKSAKSKKRKAEDETSTPQRPDSVKKPKIKLNTSSTPKTANGAGTPKSAGGSTAKSVKAKPKKTKEGGEKRAEAPKETKMTAEERHLRKEKEVLYLRHNLQRGLLTREQQPQENEMKAMSEFIGMLENFVDLEVSIIRKTKINKVLKAILKLDSIPREEEFQFKKRSQTLLDKWNKLLAGDSSAPASAATNGVNGDGEEKKSGLNGVKQEAGESKRANSKKTSEPKAEGSAAKEMSVEKPDTAVAKDEKPASEAATASEPVAAAN</sequence>
<feature type="region of interest" description="Disordered" evidence="1">
    <location>
        <begin position="70"/>
        <end position="230"/>
    </location>
</feature>
<dbReference type="AlphaFoldDB" id="A0A0L0N7Z8"/>
<dbReference type="SMART" id="SM00293">
    <property type="entry name" value="PWWP"/>
    <property type="match status" value="1"/>
</dbReference>
<dbReference type="Gene3D" id="2.30.30.140">
    <property type="match status" value="1"/>
</dbReference>
<evidence type="ECO:0000256" key="1">
    <source>
        <dbReference type="SAM" id="MobiDB-lite"/>
    </source>
</evidence>
<organism evidence="3 4">
    <name type="scientific">Tolypocladium ophioglossoides (strain CBS 100239)</name>
    <name type="common">Snaketongue truffleclub</name>
    <name type="synonym">Elaphocordyceps ophioglossoides</name>
    <dbReference type="NCBI Taxonomy" id="1163406"/>
    <lineage>
        <taxon>Eukaryota</taxon>
        <taxon>Fungi</taxon>
        <taxon>Dikarya</taxon>
        <taxon>Ascomycota</taxon>
        <taxon>Pezizomycotina</taxon>
        <taxon>Sordariomycetes</taxon>
        <taxon>Hypocreomycetidae</taxon>
        <taxon>Hypocreales</taxon>
        <taxon>Ophiocordycipitaceae</taxon>
        <taxon>Tolypocladium</taxon>
    </lineage>
</organism>
<feature type="compositionally biased region" description="Basic and acidic residues" evidence="1">
    <location>
        <begin position="117"/>
        <end position="131"/>
    </location>
</feature>
<feature type="compositionally biased region" description="Low complexity" evidence="1">
    <location>
        <begin position="649"/>
        <end position="662"/>
    </location>
</feature>